<dbReference type="InterPro" id="IPR032816">
    <property type="entry name" value="VTT_dom"/>
</dbReference>
<dbReference type="GO" id="GO:0005886">
    <property type="term" value="C:plasma membrane"/>
    <property type="evidence" value="ECO:0007669"/>
    <property type="project" value="UniProtKB-SubCell"/>
</dbReference>
<evidence type="ECO:0000256" key="4">
    <source>
        <dbReference type="ARBA" id="ARBA00022692"/>
    </source>
</evidence>
<evidence type="ECO:0000256" key="6">
    <source>
        <dbReference type="ARBA" id="ARBA00023136"/>
    </source>
</evidence>
<dbReference type="Pfam" id="PF09335">
    <property type="entry name" value="VTT_dom"/>
    <property type="match status" value="1"/>
</dbReference>
<dbReference type="EMBL" id="BAHE01000019">
    <property type="protein sequence ID" value="GAC00799.1"/>
    <property type="molecule type" value="Genomic_DNA"/>
</dbReference>
<protein>
    <recommendedName>
        <fullName evidence="8">VTT domain-containing protein</fullName>
    </recommendedName>
</protein>
<evidence type="ECO:0000259" key="8">
    <source>
        <dbReference type="Pfam" id="PF09335"/>
    </source>
</evidence>
<dbReference type="AlphaFoldDB" id="K6VX61"/>
<feature type="transmembrane region" description="Helical" evidence="7">
    <location>
        <begin position="170"/>
        <end position="192"/>
    </location>
</feature>
<evidence type="ECO:0000256" key="2">
    <source>
        <dbReference type="ARBA" id="ARBA00010792"/>
    </source>
</evidence>
<keyword evidence="5 7" id="KW-1133">Transmembrane helix</keyword>
<evidence type="ECO:0000313" key="9">
    <source>
        <dbReference type="EMBL" id="GAC00799.1"/>
    </source>
</evidence>
<evidence type="ECO:0000256" key="7">
    <source>
        <dbReference type="RuleBase" id="RU367016"/>
    </source>
</evidence>
<keyword evidence="3 7" id="KW-1003">Cell membrane</keyword>
<comment type="caution">
    <text evidence="9">The sequence shown here is derived from an EMBL/GenBank/DDBJ whole genome shotgun (WGS) entry which is preliminary data.</text>
</comment>
<organism evidence="9 10">
    <name type="scientific">Gordonia namibiensis NBRC 108229</name>
    <dbReference type="NCBI Taxonomy" id="1208314"/>
    <lineage>
        <taxon>Bacteria</taxon>
        <taxon>Bacillati</taxon>
        <taxon>Actinomycetota</taxon>
        <taxon>Actinomycetes</taxon>
        <taxon>Mycobacteriales</taxon>
        <taxon>Gordoniaceae</taxon>
        <taxon>Gordonia</taxon>
    </lineage>
</organism>
<sequence length="252" mass="27185">MLVGMPLRPVGSFGRNTALTCTNRLLWGLMNPFDVESFVTTGGLIGLCLLVFVETGLLFGVIFPGDSLLFTAGVFAAQPDPFAPVWLVVPLVALAAIAGDQCGYLIGRRLGRSVVEGRMMQRIGPQYVARTNAFFDRFGPLTVFFGRFIGIVRTLVPLTAGFSGMSYRAFTFFSVLGSFAWAGGIIVAGYLLGNVPIVRDNIEVLIIASVLTVVVPMALQAARRWRASRRRQGEAAAVDATLPENQVPPEAR</sequence>
<evidence type="ECO:0000256" key="1">
    <source>
        <dbReference type="ARBA" id="ARBA00004651"/>
    </source>
</evidence>
<dbReference type="PANTHER" id="PTHR30353:SF0">
    <property type="entry name" value="TRANSMEMBRANE PROTEIN"/>
    <property type="match status" value="1"/>
</dbReference>
<proteinExistence type="inferred from homology"/>
<evidence type="ECO:0000256" key="3">
    <source>
        <dbReference type="ARBA" id="ARBA00022475"/>
    </source>
</evidence>
<feature type="transmembrane region" description="Helical" evidence="7">
    <location>
        <begin position="204"/>
        <end position="222"/>
    </location>
</feature>
<accession>K6VX61</accession>
<gene>
    <name evidence="9" type="ORF">GONAM_19_01130</name>
</gene>
<reference evidence="9 10" key="1">
    <citation type="submission" date="2012-08" db="EMBL/GenBank/DDBJ databases">
        <title>Whole genome shotgun sequence of Gordonia namibiensis NBRC 108229.</title>
        <authorList>
            <person name="Isaki-Nakamura S."/>
            <person name="Hosoyama A."/>
            <person name="Tsuchikane K."/>
            <person name="Katsumata H."/>
            <person name="Baba S."/>
            <person name="Yamazaki S."/>
            <person name="Fujita N."/>
        </authorList>
    </citation>
    <scope>NUCLEOTIDE SEQUENCE [LARGE SCALE GENOMIC DNA]</scope>
    <source>
        <strain evidence="9 10">NBRC 108229</strain>
    </source>
</reference>
<keyword evidence="10" id="KW-1185">Reference proteome</keyword>
<keyword evidence="6 7" id="KW-0472">Membrane</keyword>
<keyword evidence="4 7" id="KW-0812">Transmembrane</keyword>
<name>K6VX61_9ACTN</name>
<dbReference type="PANTHER" id="PTHR30353">
    <property type="entry name" value="INNER MEMBRANE PROTEIN DEDA-RELATED"/>
    <property type="match status" value="1"/>
</dbReference>
<comment type="similarity">
    <text evidence="2 7">Belongs to the DedA family.</text>
</comment>
<evidence type="ECO:0000313" key="10">
    <source>
        <dbReference type="Proteomes" id="UP000035058"/>
    </source>
</evidence>
<comment type="subcellular location">
    <subcellularLocation>
        <location evidence="1 7">Cell membrane</location>
        <topology evidence="1 7">Multi-pass membrane protein</topology>
    </subcellularLocation>
</comment>
<feature type="domain" description="VTT" evidence="8">
    <location>
        <begin position="63"/>
        <end position="190"/>
    </location>
</feature>
<feature type="transmembrane region" description="Helical" evidence="7">
    <location>
        <begin position="83"/>
        <end position="106"/>
    </location>
</feature>
<dbReference type="Proteomes" id="UP000035058">
    <property type="component" value="Unassembled WGS sequence"/>
</dbReference>
<feature type="transmembrane region" description="Helical" evidence="7">
    <location>
        <begin position="38"/>
        <end position="63"/>
    </location>
</feature>
<evidence type="ECO:0000256" key="5">
    <source>
        <dbReference type="ARBA" id="ARBA00022989"/>
    </source>
</evidence>
<dbReference type="InterPro" id="IPR032818">
    <property type="entry name" value="DedA-like"/>
</dbReference>